<name>A0A8B8YUU5_BALMU</name>
<evidence type="ECO:0000259" key="8">
    <source>
        <dbReference type="Pfam" id="PF00129"/>
    </source>
</evidence>
<dbReference type="SUPFAM" id="SSF48726">
    <property type="entry name" value="Immunoglobulin"/>
    <property type="match status" value="1"/>
</dbReference>
<dbReference type="GeneID" id="118903670"/>
<evidence type="ECO:0000256" key="6">
    <source>
        <dbReference type="ARBA" id="ARBA00023180"/>
    </source>
</evidence>
<organism evidence="9 10">
    <name type="scientific">Balaenoptera musculus</name>
    <name type="common">Blue whale</name>
    <dbReference type="NCBI Taxonomy" id="9771"/>
    <lineage>
        <taxon>Eukaryota</taxon>
        <taxon>Metazoa</taxon>
        <taxon>Chordata</taxon>
        <taxon>Craniata</taxon>
        <taxon>Vertebrata</taxon>
        <taxon>Euteleostomi</taxon>
        <taxon>Mammalia</taxon>
        <taxon>Eutheria</taxon>
        <taxon>Laurasiatheria</taxon>
        <taxon>Artiodactyla</taxon>
        <taxon>Whippomorpha</taxon>
        <taxon>Cetacea</taxon>
        <taxon>Mysticeti</taxon>
        <taxon>Balaenopteridae</taxon>
        <taxon>Balaenoptera</taxon>
    </lineage>
</organism>
<dbReference type="Gene3D" id="2.60.40.10">
    <property type="entry name" value="Immunoglobulins"/>
    <property type="match status" value="1"/>
</dbReference>
<evidence type="ECO:0000256" key="7">
    <source>
        <dbReference type="SAM" id="SignalP"/>
    </source>
</evidence>
<reference evidence="9" key="1">
    <citation type="submission" date="2024-06" db="UniProtKB">
        <authorList>
            <consortium name="RefSeq"/>
        </authorList>
    </citation>
    <scope>NUCLEOTIDE SEQUENCE [LARGE SCALE GENOMIC DNA]</scope>
</reference>
<dbReference type="PANTHER" id="PTHR16675:SF154">
    <property type="entry name" value="MHC CLASS I POLYPEPTIDE-RELATED SEQUENCE A-RELATED"/>
    <property type="match status" value="1"/>
</dbReference>
<dbReference type="GO" id="GO:0009897">
    <property type="term" value="C:external side of plasma membrane"/>
    <property type="evidence" value="ECO:0007669"/>
    <property type="project" value="TreeGrafter"/>
</dbReference>
<proteinExistence type="predicted"/>
<evidence type="ECO:0000256" key="2">
    <source>
        <dbReference type="ARBA" id="ARBA00022475"/>
    </source>
</evidence>
<evidence type="ECO:0000256" key="1">
    <source>
        <dbReference type="ARBA" id="ARBA00004236"/>
    </source>
</evidence>
<dbReference type="Gene3D" id="3.30.500.10">
    <property type="entry name" value="MHC class I-like antigen recognition-like"/>
    <property type="match status" value="1"/>
</dbReference>
<protein>
    <submittedName>
        <fullName evidence="10">MHC class I polypeptide-related sequence B-like</fullName>
    </submittedName>
</protein>
<dbReference type="InterPro" id="IPR011161">
    <property type="entry name" value="MHC_I-like_Ag-recog"/>
</dbReference>
<dbReference type="KEGG" id="bmus:118903670"/>
<feature type="chain" id="PRO_5034042370" evidence="7">
    <location>
        <begin position="24"/>
        <end position="269"/>
    </location>
</feature>
<dbReference type="Proteomes" id="UP000694857">
    <property type="component" value="Chromosome 11"/>
</dbReference>
<dbReference type="GO" id="GO:0006955">
    <property type="term" value="P:immune response"/>
    <property type="evidence" value="ECO:0007669"/>
    <property type="project" value="TreeGrafter"/>
</dbReference>
<evidence type="ECO:0000256" key="3">
    <source>
        <dbReference type="ARBA" id="ARBA00022729"/>
    </source>
</evidence>
<sequence length="269" mass="30005">MALFLVLPFLGGAALSVLPATAAGPHSLHYNLTVLSRDGSVEPSFFAGGHLDGQAFLHCDRETGRVEPRGLWAEELGAETWDTESKDLTETWKDLRKLLAEILALQEEKGGVNSLQEMVGCEIQEDNHAWGFRFLCYDGELLLSCHPETQGCTVPQSLARNWAMEMEKFGDTDSFQSKYYWAHVQGELCGRLRGYLESWTGFRERTGPPAVNVTRSQDSEGTVNLTCWAFGFFPRNISAAWFWDEEPMRRDTQQSRVSCLMGTGPTGPG</sequence>
<keyword evidence="3 7" id="KW-0732">Signal</keyword>
<dbReference type="Pfam" id="PF00129">
    <property type="entry name" value="MHC_I"/>
    <property type="match status" value="1"/>
</dbReference>
<evidence type="ECO:0000256" key="4">
    <source>
        <dbReference type="ARBA" id="ARBA00023136"/>
    </source>
</evidence>
<reference evidence="10" key="2">
    <citation type="submission" date="2025-08" db="UniProtKB">
        <authorList>
            <consortium name="RefSeq"/>
        </authorList>
    </citation>
    <scope>IDENTIFICATION</scope>
    <source>
        <tissue evidence="10">Epidermis and Blubber</tissue>
    </source>
</reference>
<keyword evidence="9" id="KW-1185">Reference proteome</keyword>
<dbReference type="PANTHER" id="PTHR16675">
    <property type="entry name" value="MHC CLASS I-RELATED"/>
    <property type="match status" value="1"/>
</dbReference>
<keyword evidence="2" id="KW-1003">Cell membrane</keyword>
<comment type="subcellular location">
    <subcellularLocation>
        <location evidence="1">Cell membrane</location>
    </subcellularLocation>
</comment>
<dbReference type="InterPro" id="IPR036179">
    <property type="entry name" value="Ig-like_dom_sf"/>
</dbReference>
<dbReference type="OrthoDB" id="9684161at2759"/>
<evidence type="ECO:0000313" key="9">
    <source>
        <dbReference type="Proteomes" id="UP000694857"/>
    </source>
</evidence>
<evidence type="ECO:0000313" key="10">
    <source>
        <dbReference type="RefSeq" id="XP_036724836.1"/>
    </source>
</evidence>
<dbReference type="FunFam" id="3.30.500.10:FF:000003">
    <property type="entry name" value="IgG receptor FcRn large subunit p51"/>
    <property type="match status" value="1"/>
</dbReference>
<feature type="domain" description="MHC class I-like antigen recognition-like" evidence="8">
    <location>
        <begin position="25"/>
        <end position="197"/>
    </location>
</feature>
<dbReference type="InterPro" id="IPR050208">
    <property type="entry name" value="MHC_class-I_related"/>
</dbReference>
<dbReference type="GO" id="GO:0005615">
    <property type="term" value="C:extracellular space"/>
    <property type="evidence" value="ECO:0007669"/>
    <property type="project" value="TreeGrafter"/>
</dbReference>
<dbReference type="SUPFAM" id="SSF54452">
    <property type="entry name" value="MHC antigen-recognition domain"/>
    <property type="match status" value="1"/>
</dbReference>
<accession>A0A8B8YUU5</accession>
<dbReference type="AlphaFoldDB" id="A0A8B8YUU5"/>
<dbReference type="RefSeq" id="XP_036724836.1">
    <property type="nucleotide sequence ID" value="XM_036868941.1"/>
</dbReference>
<keyword evidence="5" id="KW-1015">Disulfide bond</keyword>
<dbReference type="InterPro" id="IPR011162">
    <property type="entry name" value="MHC_I/II-like_Ag-recog"/>
</dbReference>
<keyword evidence="6" id="KW-0325">Glycoprotein</keyword>
<evidence type="ECO:0000256" key="5">
    <source>
        <dbReference type="ARBA" id="ARBA00023157"/>
    </source>
</evidence>
<feature type="signal peptide" evidence="7">
    <location>
        <begin position="1"/>
        <end position="23"/>
    </location>
</feature>
<keyword evidence="4" id="KW-0472">Membrane</keyword>
<dbReference type="InterPro" id="IPR013783">
    <property type="entry name" value="Ig-like_fold"/>
</dbReference>
<dbReference type="InterPro" id="IPR037055">
    <property type="entry name" value="MHC_I-like_Ag-recog_sf"/>
</dbReference>
<gene>
    <name evidence="10" type="primary">LOC118903670</name>
</gene>